<evidence type="ECO:0000256" key="4">
    <source>
        <dbReference type="ARBA" id="ARBA00023163"/>
    </source>
</evidence>
<dbReference type="PROSITE" id="PS50931">
    <property type="entry name" value="HTH_LYSR"/>
    <property type="match status" value="1"/>
</dbReference>
<dbReference type="InterPro" id="IPR058163">
    <property type="entry name" value="LysR-type_TF_proteobact-type"/>
</dbReference>
<dbReference type="SUPFAM" id="SSF53850">
    <property type="entry name" value="Periplasmic binding protein-like II"/>
    <property type="match status" value="1"/>
</dbReference>
<feature type="domain" description="HTH lysR-type" evidence="5">
    <location>
        <begin position="23"/>
        <end position="80"/>
    </location>
</feature>
<dbReference type="InterPro" id="IPR000847">
    <property type="entry name" value="LysR_HTH_N"/>
</dbReference>
<dbReference type="GO" id="GO:0003700">
    <property type="term" value="F:DNA-binding transcription factor activity"/>
    <property type="evidence" value="ECO:0007669"/>
    <property type="project" value="InterPro"/>
</dbReference>
<dbReference type="CDD" id="cd08422">
    <property type="entry name" value="PBP2_CrgA_like"/>
    <property type="match status" value="1"/>
</dbReference>
<dbReference type="Proteomes" id="UP000199467">
    <property type="component" value="Unassembled WGS sequence"/>
</dbReference>
<keyword evidence="4" id="KW-0804">Transcription</keyword>
<evidence type="ECO:0000256" key="3">
    <source>
        <dbReference type="ARBA" id="ARBA00023125"/>
    </source>
</evidence>
<keyword evidence="3 6" id="KW-0238">DNA-binding</keyword>
<evidence type="ECO:0000256" key="1">
    <source>
        <dbReference type="ARBA" id="ARBA00009437"/>
    </source>
</evidence>
<proteinExistence type="inferred from homology"/>
<dbReference type="Gene3D" id="3.40.190.290">
    <property type="match status" value="1"/>
</dbReference>
<dbReference type="InterPro" id="IPR005119">
    <property type="entry name" value="LysR_subst-bd"/>
</dbReference>
<sequence length="320" mass="35058">MLGSEPANRASFRLIGISGVSMDKLLALRTFVATVRCGGFSTAARQLGLATSSVTRAVNALEQELGCVLLNRNTRQISVSEAGRDYFERALAILDALDEADAAVTDNGEEVRGRLAVSVPVEFARRIIAPHLGELLERHPQLELTLRVTDEVVDLLSERVDLALRLGSSIVSDDVVSQRVGSFTRWLVASPQYLARTSPIEHPDALQAHTCLQYDYGSPAHYWRFEQDGTTLQVPVTGSLRSNNADILRQAAVAGQGVALLSDWLVRDDVDSGKLQRLLPDYEVAPGPHEGTIHLLYLPNHRGSKRIAAFSEFLQALLQR</sequence>
<comment type="similarity">
    <text evidence="1">Belongs to the LysR transcriptional regulatory family.</text>
</comment>
<name>A0A1G6KY21_9GAMM</name>
<evidence type="ECO:0000313" key="6">
    <source>
        <dbReference type="EMBL" id="SDC35874.1"/>
    </source>
</evidence>
<organism evidence="6 7">
    <name type="scientific">Ectopseudomonas chengduensis</name>
    <dbReference type="NCBI Taxonomy" id="489632"/>
    <lineage>
        <taxon>Bacteria</taxon>
        <taxon>Pseudomonadati</taxon>
        <taxon>Pseudomonadota</taxon>
        <taxon>Gammaproteobacteria</taxon>
        <taxon>Pseudomonadales</taxon>
        <taxon>Pseudomonadaceae</taxon>
        <taxon>Ectopseudomonas</taxon>
    </lineage>
</organism>
<keyword evidence="2" id="KW-0805">Transcription regulation</keyword>
<dbReference type="PANTHER" id="PTHR30537">
    <property type="entry name" value="HTH-TYPE TRANSCRIPTIONAL REGULATOR"/>
    <property type="match status" value="1"/>
</dbReference>
<dbReference type="Pfam" id="PF03466">
    <property type="entry name" value="LysR_substrate"/>
    <property type="match status" value="1"/>
</dbReference>
<protein>
    <submittedName>
        <fullName evidence="6">DNA-binding transcriptional regulator, LysR family</fullName>
    </submittedName>
</protein>
<evidence type="ECO:0000256" key="2">
    <source>
        <dbReference type="ARBA" id="ARBA00023015"/>
    </source>
</evidence>
<dbReference type="InterPro" id="IPR036388">
    <property type="entry name" value="WH-like_DNA-bd_sf"/>
</dbReference>
<evidence type="ECO:0000313" key="7">
    <source>
        <dbReference type="Proteomes" id="UP000199467"/>
    </source>
</evidence>
<keyword evidence="7" id="KW-1185">Reference proteome</keyword>
<dbReference type="InterPro" id="IPR036390">
    <property type="entry name" value="WH_DNA-bd_sf"/>
</dbReference>
<reference evidence="7" key="1">
    <citation type="submission" date="2016-10" db="EMBL/GenBank/DDBJ databases">
        <authorList>
            <person name="Varghese N."/>
            <person name="Submissions S."/>
        </authorList>
    </citation>
    <scope>NUCLEOTIDE SEQUENCE [LARGE SCALE GENOMIC DNA]</scope>
    <source>
        <strain evidence="7">DSM 26382</strain>
    </source>
</reference>
<dbReference type="PANTHER" id="PTHR30537:SF66">
    <property type="entry name" value="IRON-REGULATED VIRULENCE REGULATORY PROTEIN IRGB"/>
    <property type="match status" value="1"/>
</dbReference>
<dbReference type="Pfam" id="PF00126">
    <property type="entry name" value="HTH_1"/>
    <property type="match status" value="1"/>
</dbReference>
<accession>A0A1G6KY21</accession>
<dbReference type="FunFam" id="1.10.10.10:FF:000001">
    <property type="entry name" value="LysR family transcriptional regulator"/>
    <property type="match status" value="1"/>
</dbReference>
<dbReference type="GO" id="GO:0006351">
    <property type="term" value="P:DNA-templated transcription"/>
    <property type="evidence" value="ECO:0007669"/>
    <property type="project" value="TreeGrafter"/>
</dbReference>
<dbReference type="Gene3D" id="1.10.10.10">
    <property type="entry name" value="Winged helix-like DNA-binding domain superfamily/Winged helix DNA-binding domain"/>
    <property type="match status" value="1"/>
</dbReference>
<dbReference type="EMBL" id="FMZQ01000002">
    <property type="protein sequence ID" value="SDC35874.1"/>
    <property type="molecule type" value="Genomic_DNA"/>
</dbReference>
<dbReference type="AlphaFoldDB" id="A0A1G6KY21"/>
<evidence type="ECO:0000259" key="5">
    <source>
        <dbReference type="PROSITE" id="PS50931"/>
    </source>
</evidence>
<gene>
    <name evidence="6" type="ORF">SAMN05216576_102278</name>
</gene>
<dbReference type="GO" id="GO:0043565">
    <property type="term" value="F:sequence-specific DNA binding"/>
    <property type="evidence" value="ECO:0007669"/>
    <property type="project" value="TreeGrafter"/>
</dbReference>
<dbReference type="SUPFAM" id="SSF46785">
    <property type="entry name" value="Winged helix' DNA-binding domain"/>
    <property type="match status" value="1"/>
</dbReference>